<dbReference type="Pfam" id="PF00881">
    <property type="entry name" value="Nitroreductase"/>
    <property type="match status" value="1"/>
</dbReference>
<keyword evidence="1 5" id="KW-0285">Flavoprotein</keyword>
<dbReference type="InterPro" id="IPR000415">
    <property type="entry name" value="Nitroreductase-like"/>
</dbReference>
<evidence type="ECO:0000313" key="8">
    <source>
        <dbReference type="Proteomes" id="UP001144323"/>
    </source>
</evidence>
<comment type="cofactor">
    <cofactor evidence="5">
        <name>FMN</name>
        <dbReference type="ChEBI" id="CHEBI:58210"/>
    </cofactor>
</comment>
<organism evidence="7 8">
    <name type="scientific">Methylocystis echinoides</name>
    <dbReference type="NCBI Taxonomy" id="29468"/>
    <lineage>
        <taxon>Bacteria</taxon>
        <taxon>Pseudomonadati</taxon>
        <taxon>Pseudomonadota</taxon>
        <taxon>Alphaproteobacteria</taxon>
        <taxon>Hyphomicrobiales</taxon>
        <taxon>Methylocystaceae</taxon>
        <taxon>Methylocystis</taxon>
    </lineage>
</organism>
<dbReference type="PANTHER" id="PTHR43543">
    <property type="entry name" value="MALONIC SEMIALDEHYDE REDUCTASE RUTE-RELATED"/>
    <property type="match status" value="1"/>
</dbReference>
<evidence type="ECO:0000256" key="5">
    <source>
        <dbReference type="HAMAP-Rule" id="MF_01204"/>
    </source>
</evidence>
<dbReference type="AlphaFoldDB" id="A0A9W6GUN8"/>
<name>A0A9W6GUN8_9HYPH</name>
<evidence type="ECO:0000256" key="4">
    <source>
        <dbReference type="ARBA" id="ARBA00023002"/>
    </source>
</evidence>
<sequence length="198" mass="21736">MSDAKRLPAEVMEQLFTAARTHNGWLDREVPDALLELALDYAKWGPTSANCSPMRIVFVRSQEAKQRLAPAMSAGNLAKTMAAPATAIIGYDLDFPDLLPQLYPATDARSWFAGNDALIEETAFRNGTLQAGYFLLALRAVGLDAGPMSGFDKATVDAEFFKNTRIRSNFLINIGYGDVAQLYPRGPRLAFEDMAKIL</sequence>
<comment type="caution">
    <text evidence="7">The sequence shown here is derived from an EMBL/GenBank/DDBJ whole genome shotgun (WGS) entry which is preliminary data.</text>
</comment>
<evidence type="ECO:0000259" key="6">
    <source>
        <dbReference type="Pfam" id="PF00881"/>
    </source>
</evidence>
<accession>A0A9W6GUN8</accession>
<evidence type="ECO:0000313" key="7">
    <source>
        <dbReference type="EMBL" id="GLI93226.1"/>
    </source>
</evidence>
<feature type="domain" description="Nitroreductase" evidence="6">
    <location>
        <begin position="27"/>
        <end position="160"/>
    </location>
</feature>
<keyword evidence="5" id="KW-0520">NAD</keyword>
<dbReference type="GO" id="GO:0016491">
    <property type="term" value="F:oxidoreductase activity"/>
    <property type="evidence" value="ECO:0007669"/>
    <property type="project" value="UniProtKB-UniRule"/>
</dbReference>
<keyword evidence="3 5" id="KW-0521">NADP</keyword>
<dbReference type="HAMAP" id="MF_01204">
    <property type="entry name" value="Oxidoreductase_RutE_HadB"/>
    <property type="match status" value="1"/>
</dbReference>
<dbReference type="InterPro" id="IPR023936">
    <property type="entry name" value="RutE-like"/>
</dbReference>
<dbReference type="RefSeq" id="WP_281802910.1">
    <property type="nucleotide sequence ID" value="NZ_BSEC01000001.1"/>
</dbReference>
<keyword evidence="4 5" id="KW-0560">Oxidoreductase</keyword>
<evidence type="ECO:0000256" key="2">
    <source>
        <dbReference type="ARBA" id="ARBA00022643"/>
    </source>
</evidence>
<keyword evidence="2 5" id="KW-0288">FMN</keyword>
<gene>
    <name evidence="7" type="ORF">LMG27198_22180</name>
</gene>
<reference evidence="7" key="1">
    <citation type="journal article" date="2023" name="Int. J. Syst. Evol. Microbiol.">
        <title>Methylocystis iwaonis sp. nov., a type II methane-oxidizing bacterium from surface soil of a rice paddy field in Japan, and emended description of the genus Methylocystis (ex Whittenbury et al. 1970) Bowman et al. 1993.</title>
        <authorList>
            <person name="Kaise H."/>
            <person name="Sawadogo J.B."/>
            <person name="Alam M.S."/>
            <person name="Ueno C."/>
            <person name="Dianou D."/>
            <person name="Shinjo R."/>
            <person name="Asakawa S."/>
        </authorList>
    </citation>
    <scope>NUCLEOTIDE SEQUENCE</scope>
    <source>
        <strain evidence="7">LMG27198</strain>
    </source>
</reference>
<keyword evidence="8" id="KW-1185">Reference proteome</keyword>
<protein>
    <recommendedName>
        <fullName evidence="5">Putative NADH dehydrogenase/NAD(P)H nitroreductase LMG27198_22180</fullName>
        <ecNumber evidence="5">1.-.-.-</ecNumber>
    </recommendedName>
</protein>
<dbReference type="EC" id="1.-.-.-" evidence="5"/>
<proteinExistence type="inferred from homology"/>
<dbReference type="InterPro" id="IPR029479">
    <property type="entry name" value="Nitroreductase"/>
</dbReference>
<dbReference type="EMBL" id="BSEC01000001">
    <property type="protein sequence ID" value="GLI93226.1"/>
    <property type="molecule type" value="Genomic_DNA"/>
</dbReference>
<evidence type="ECO:0000256" key="1">
    <source>
        <dbReference type="ARBA" id="ARBA00022630"/>
    </source>
</evidence>
<dbReference type="PANTHER" id="PTHR43543:SF1">
    <property type="entry name" value="MALONIC SEMIALDEHYDE REDUCTASE RUTE-RELATED"/>
    <property type="match status" value="1"/>
</dbReference>
<comment type="similarity">
    <text evidence="5">Belongs to the nitroreductase family. HadB/RutE subfamily.</text>
</comment>
<dbReference type="Proteomes" id="UP001144323">
    <property type="component" value="Unassembled WGS sequence"/>
</dbReference>
<dbReference type="InterPro" id="IPR050461">
    <property type="entry name" value="Nitroreductase_HadB/RutE"/>
</dbReference>
<dbReference type="SUPFAM" id="SSF55469">
    <property type="entry name" value="FMN-dependent nitroreductase-like"/>
    <property type="match status" value="1"/>
</dbReference>
<dbReference type="Gene3D" id="3.40.109.10">
    <property type="entry name" value="NADH Oxidase"/>
    <property type="match status" value="1"/>
</dbReference>
<dbReference type="NCBIfam" id="NF003768">
    <property type="entry name" value="PRK05365.1"/>
    <property type="match status" value="1"/>
</dbReference>
<evidence type="ECO:0000256" key="3">
    <source>
        <dbReference type="ARBA" id="ARBA00022857"/>
    </source>
</evidence>
<dbReference type="CDD" id="cd02148">
    <property type="entry name" value="RutE-like"/>
    <property type="match status" value="1"/>
</dbReference>